<dbReference type="AlphaFoldDB" id="A0A9P4QPK3"/>
<proteinExistence type="predicted"/>
<feature type="region of interest" description="Disordered" evidence="1">
    <location>
        <begin position="238"/>
        <end position="268"/>
    </location>
</feature>
<reference evidence="2" key="1">
    <citation type="journal article" date="2020" name="Stud. Mycol.">
        <title>101 Dothideomycetes genomes: a test case for predicting lifestyles and emergence of pathogens.</title>
        <authorList>
            <person name="Haridas S."/>
            <person name="Albert R."/>
            <person name="Binder M."/>
            <person name="Bloem J."/>
            <person name="Labutti K."/>
            <person name="Salamov A."/>
            <person name="Andreopoulos B."/>
            <person name="Baker S."/>
            <person name="Barry K."/>
            <person name="Bills G."/>
            <person name="Bluhm B."/>
            <person name="Cannon C."/>
            <person name="Castanera R."/>
            <person name="Culley D."/>
            <person name="Daum C."/>
            <person name="Ezra D."/>
            <person name="Gonzalez J."/>
            <person name="Henrissat B."/>
            <person name="Kuo A."/>
            <person name="Liang C."/>
            <person name="Lipzen A."/>
            <person name="Lutzoni F."/>
            <person name="Magnuson J."/>
            <person name="Mondo S."/>
            <person name="Nolan M."/>
            <person name="Ohm R."/>
            <person name="Pangilinan J."/>
            <person name="Park H.-J."/>
            <person name="Ramirez L."/>
            <person name="Alfaro M."/>
            <person name="Sun H."/>
            <person name="Tritt A."/>
            <person name="Yoshinaga Y."/>
            <person name="Zwiers L.-H."/>
            <person name="Turgeon B."/>
            <person name="Goodwin S."/>
            <person name="Spatafora J."/>
            <person name="Crous P."/>
            <person name="Grigoriev I."/>
        </authorList>
    </citation>
    <scope>NUCLEOTIDE SEQUENCE</scope>
    <source>
        <strain evidence="2">CBS 125425</strain>
    </source>
</reference>
<sequence length="268" mass="29970">MCVKRGSETLLSLLLDDLIKMPEGSEGVWQAGLSVRVRSPDDERIQSDGQYHQHCLGLLVLRRSDRYMMPYEFARGGEDTYSDSSIQNQLGLKGEITKAEHTEHCYSKLAKIVASPFAAVKLGSIKEKTIRPRGMVGVPRGMLKRANFEHFSEDGLCTMRKMKVGQTNMVGRYSLLIPLELNDALCTLKNWTTSNKSSRTSSCLTTTSSASSSTTSSKKKELNLCTRVTMAPVLALREGTRVSRRRRRGARPTRTRRRGPSLIARSLR</sequence>
<feature type="compositionally biased region" description="Basic residues" evidence="1">
    <location>
        <begin position="242"/>
        <end position="259"/>
    </location>
</feature>
<organism evidence="2 3">
    <name type="scientific">Polyplosphaeria fusca</name>
    <dbReference type="NCBI Taxonomy" id="682080"/>
    <lineage>
        <taxon>Eukaryota</taxon>
        <taxon>Fungi</taxon>
        <taxon>Dikarya</taxon>
        <taxon>Ascomycota</taxon>
        <taxon>Pezizomycotina</taxon>
        <taxon>Dothideomycetes</taxon>
        <taxon>Pleosporomycetidae</taxon>
        <taxon>Pleosporales</taxon>
        <taxon>Tetraplosphaeriaceae</taxon>
        <taxon>Polyplosphaeria</taxon>
    </lineage>
</organism>
<feature type="compositionally biased region" description="Low complexity" evidence="1">
    <location>
        <begin position="197"/>
        <end position="216"/>
    </location>
</feature>
<feature type="region of interest" description="Disordered" evidence="1">
    <location>
        <begin position="193"/>
        <end position="220"/>
    </location>
</feature>
<comment type="caution">
    <text evidence="2">The sequence shown here is derived from an EMBL/GenBank/DDBJ whole genome shotgun (WGS) entry which is preliminary data.</text>
</comment>
<evidence type="ECO:0000313" key="2">
    <source>
        <dbReference type="EMBL" id="KAF2728557.1"/>
    </source>
</evidence>
<dbReference type="EMBL" id="ML996275">
    <property type="protein sequence ID" value="KAF2728557.1"/>
    <property type="molecule type" value="Genomic_DNA"/>
</dbReference>
<dbReference type="OrthoDB" id="5217548at2759"/>
<gene>
    <name evidence="2" type="ORF">EJ04DRAFT_93696</name>
</gene>
<accession>A0A9P4QPK3</accession>
<protein>
    <submittedName>
        <fullName evidence="2">Uncharacterized protein</fullName>
    </submittedName>
</protein>
<keyword evidence="3" id="KW-1185">Reference proteome</keyword>
<dbReference type="Proteomes" id="UP000799444">
    <property type="component" value="Unassembled WGS sequence"/>
</dbReference>
<evidence type="ECO:0000256" key="1">
    <source>
        <dbReference type="SAM" id="MobiDB-lite"/>
    </source>
</evidence>
<evidence type="ECO:0000313" key="3">
    <source>
        <dbReference type="Proteomes" id="UP000799444"/>
    </source>
</evidence>
<name>A0A9P4QPK3_9PLEO</name>